<feature type="compositionally biased region" description="Polar residues" evidence="8">
    <location>
        <begin position="211"/>
        <end position="232"/>
    </location>
</feature>
<feature type="compositionally biased region" description="Acidic residues" evidence="8">
    <location>
        <begin position="233"/>
        <end position="246"/>
    </location>
</feature>
<evidence type="ECO:0000313" key="10">
    <source>
        <dbReference type="EnsemblMetazoa" id="AALFPA23_010132.P14090"/>
    </source>
</evidence>
<proteinExistence type="inferred from homology"/>
<dbReference type="InterPro" id="IPR009057">
    <property type="entry name" value="Homeodomain-like_sf"/>
</dbReference>
<dbReference type="InterPro" id="IPR020479">
    <property type="entry name" value="HD_metazoa"/>
</dbReference>
<evidence type="ECO:0000256" key="4">
    <source>
        <dbReference type="ARBA" id="ARBA00023242"/>
    </source>
</evidence>
<evidence type="ECO:0000256" key="3">
    <source>
        <dbReference type="ARBA" id="ARBA00023155"/>
    </source>
</evidence>
<accession>A0ABM1YL09</accession>
<evidence type="ECO:0000256" key="1">
    <source>
        <dbReference type="ARBA" id="ARBA00004123"/>
    </source>
</evidence>
<keyword evidence="4 6" id="KW-0539">Nucleus</keyword>
<dbReference type="GeneID" id="109415149"/>
<comment type="similarity">
    <text evidence="5">Belongs to the H2.0 homeobox family.</text>
</comment>
<reference evidence="11" key="1">
    <citation type="journal article" date="2015" name="Proc. Natl. Acad. Sci. U.S.A.">
        <title>Genome sequence of the Asian Tiger mosquito, Aedes albopictus, reveals insights into its biology, genetics, and evolution.</title>
        <authorList>
            <person name="Chen X.G."/>
            <person name="Jiang X."/>
            <person name="Gu J."/>
            <person name="Xu M."/>
            <person name="Wu Y."/>
            <person name="Deng Y."/>
            <person name="Zhang C."/>
            <person name="Bonizzoni M."/>
            <person name="Dermauw W."/>
            <person name="Vontas J."/>
            <person name="Armbruster P."/>
            <person name="Huang X."/>
            <person name="Yang Y."/>
            <person name="Zhang H."/>
            <person name="He W."/>
            <person name="Peng H."/>
            <person name="Liu Y."/>
            <person name="Wu K."/>
            <person name="Chen J."/>
            <person name="Lirakis M."/>
            <person name="Topalis P."/>
            <person name="Van Leeuwen T."/>
            <person name="Hall A.B."/>
            <person name="Jiang X."/>
            <person name="Thorpe C."/>
            <person name="Mueller R.L."/>
            <person name="Sun C."/>
            <person name="Waterhouse R.M."/>
            <person name="Yan G."/>
            <person name="Tu Z.J."/>
            <person name="Fang X."/>
            <person name="James A.A."/>
        </authorList>
    </citation>
    <scope>NUCLEOTIDE SEQUENCE [LARGE SCALE GENOMIC DNA]</scope>
    <source>
        <strain evidence="11">Foshan</strain>
    </source>
</reference>
<dbReference type="SUPFAM" id="SSF46689">
    <property type="entry name" value="Homeodomain-like"/>
    <property type="match status" value="1"/>
</dbReference>
<keyword evidence="2 6" id="KW-0238">DNA-binding</keyword>
<protein>
    <recommendedName>
        <fullName evidence="9">Homeobox domain-containing protein</fullName>
    </recommendedName>
</protein>
<comment type="subcellular location">
    <subcellularLocation>
        <location evidence="1 6 7">Nucleus</location>
    </subcellularLocation>
</comment>
<feature type="region of interest" description="Disordered" evidence="8">
    <location>
        <begin position="209"/>
        <end position="246"/>
    </location>
</feature>
<dbReference type="InterPro" id="IPR017970">
    <property type="entry name" value="Homeobox_CS"/>
</dbReference>
<evidence type="ECO:0000256" key="8">
    <source>
        <dbReference type="SAM" id="MobiDB-lite"/>
    </source>
</evidence>
<dbReference type="InterPro" id="IPR000047">
    <property type="entry name" value="HTH_motif"/>
</dbReference>
<evidence type="ECO:0000256" key="7">
    <source>
        <dbReference type="RuleBase" id="RU000682"/>
    </source>
</evidence>
<dbReference type="PRINTS" id="PR00031">
    <property type="entry name" value="HTHREPRESSR"/>
</dbReference>
<dbReference type="InterPro" id="IPR001356">
    <property type="entry name" value="HD"/>
</dbReference>
<dbReference type="Gene3D" id="1.10.10.60">
    <property type="entry name" value="Homeodomain-like"/>
    <property type="match status" value="1"/>
</dbReference>
<evidence type="ECO:0000256" key="6">
    <source>
        <dbReference type="PROSITE-ProRule" id="PRU00108"/>
    </source>
</evidence>
<organism evidence="10 11">
    <name type="scientific">Aedes albopictus</name>
    <name type="common">Asian tiger mosquito</name>
    <name type="synonym">Stegomyia albopicta</name>
    <dbReference type="NCBI Taxonomy" id="7160"/>
    <lineage>
        <taxon>Eukaryota</taxon>
        <taxon>Metazoa</taxon>
        <taxon>Ecdysozoa</taxon>
        <taxon>Arthropoda</taxon>
        <taxon>Hexapoda</taxon>
        <taxon>Insecta</taxon>
        <taxon>Pterygota</taxon>
        <taxon>Neoptera</taxon>
        <taxon>Endopterygota</taxon>
        <taxon>Diptera</taxon>
        <taxon>Nematocera</taxon>
        <taxon>Culicoidea</taxon>
        <taxon>Culicidae</taxon>
        <taxon>Culicinae</taxon>
        <taxon>Aedini</taxon>
        <taxon>Aedes</taxon>
        <taxon>Stegomyia</taxon>
    </lineage>
</organism>
<evidence type="ECO:0000256" key="2">
    <source>
        <dbReference type="ARBA" id="ARBA00023125"/>
    </source>
</evidence>
<dbReference type="PROSITE" id="PS00027">
    <property type="entry name" value="HOMEOBOX_1"/>
    <property type="match status" value="1"/>
</dbReference>
<dbReference type="CDD" id="cd00086">
    <property type="entry name" value="homeodomain"/>
    <property type="match status" value="1"/>
</dbReference>
<name>A0ABM1YL09_AEDAL</name>
<dbReference type="Pfam" id="PF00046">
    <property type="entry name" value="Homeodomain"/>
    <property type="match status" value="1"/>
</dbReference>
<evidence type="ECO:0000259" key="9">
    <source>
        <dbReference type="PROSITE" id="PS50071"/>
    </source>
</evidence>
<evidence type="ECO:0000313" key="11">
    <source>
        <dbReference type="Proteomes" id="UP000069940"/>
    </source>
</evidence>
<dbReference type="RefSeq" id="XP_062707918.1">
    <property type="nucleotide sequence ID" value="XM_062851934.1"/>
</dbReference>
<keyword evidence="11" id="KW-1185">Reference proteome</keyword>
<feature type="domain" description="Homeobox" evidence="9">
    <location>
        <begin position="149"/>
        <end position="209"/>
    </location>
</feature>
<sequence length="246" mass="28060">MCTNHTNFSVERLLSNISSHSQQLKFLSECSDCSLKELNGSSEADFKYHGNSMPLNQTTQIEPTNAVQCENSDAVQVKRPLPMRPKPITIGMKIDTPFEVTSYENDFHGAPQHPASAVDESYSMFHECVVNGVHQHAKAFKLGETDRKGKRSWSRAVFSNLQKKGLERTFQKQKYITNPDRKRLAANLGLHDSQVKVWFQNRRMKWRKTIKPSSKQSSLEVHNETRSQSCEESSNEVDTDDEVIID</sequence>
<keyword evidence="3 6" id="KW-0371">Homeobox</keyword>
<dbReference type="PANTHER" id="PTHR46808:SF1">
    <property type="entry name" value="H2.0-LIKE HOMEOBOX PROTEIN"/>
    <property type="match status" value="1"/>
</dbReference>
<dbReference type="Proteomes" id="UP000069940">
    <property type="component" value="Unassembled WGS sequence"/>
</dbReference>
<dbReference type="SMART" id="SM00389">
    <property type="entry name" value="HOX"/>
    <property type="match status" value="1"/>
</dbReference>
<dbReference type="InterPro" id="IPR052497">
    <property type="entry name" value="H2.0_Homeobox_TF"/>
</dbReference>
<dbReference type="EnsemblMetazoa" id="AALFPA23_010132.R14090">
    <property type="protein sequence ID" value="AALFPA23_010132.P14090"/>
    <property type="gene ID" value="AALFPA23_010132"/>
</dbReference>
<dbReference type="PRINTS" id="PR00024">
    <property type="entry name" value="HOMEOBOX"/>
</dbReference>
<dbReference type="PROSITE" id="PS50071">
    <property type="entry name" value="HOMEOBOX_2"/>
    <property type="match status" value="1"/>
</dbReference>
<reference evidence="10" key="2">
    <citation type="submission" date="2025-05" db="UniProtKB">
        <authorList>
            <consortium name="EnsemblMetazoa"/>
        </authorList>
    </citation>
    <scope>IDENTIFICATION</scope>
    <source>
        <strain evidence="10">Foshan</strain>
    </source>
</reference>
<dbReference type="PANTHER" id="PTHR46808">
    <property type="entry name" value="H2.0-LIKE HOMEOBOX PROTEIN"/>
    <property type="match status" value="1"/>
</dbReference>
<feature type="DNA-binding region" description="Homeobox" evidence="6">
    <location>
        <begin position="151"/>
        <end position="210"/>
    </location>
</feature>
<evidence type="ECO:0000256" key="5">
    <source>
        <dbReference type="ARBA" id="ARBA00038504"/>
    </source>
</evidence>